<evidence type="ECO:0000259" key="1">
    <source>
        <dbReference type="Pfam" id="PF04073"/>
    </source>
</evidence>
<dbReference type="SUPFAM" id="SSF55826">
    <property type="entry name" value="YbaK/ProRS associated domain"/>
    <property type="match status" value="1"/>
</dbReference>
<dbReference type="PANTHER" id="PTHR30411:SF9">
    <property type="entry name" value="MULTIFUNCTIONAL SER_THR-TRNA DEACYLASE PROXP-Y"/>
    <property type="match status" value="1"/>
</dbReference>
<feature type="domain" description="YbaK/aminoacyl-tRNA synthetase-associated" evidence="1">
    <location>
        <begin position="30"/>
        <end position="154"/>
    </location>
</feature>
<keyword evidence="2" id="KW-0030">Aminoacyl-tRNA synthetase</keyword>
<dbReference type="CDD" id="cd04336">
    <property type="entry name" value="YeaK"/>
    <property type="match status" value="1"/>
</dbReference>
<name>A0A7K4I305_ESCFE</name>
<dbReference type="GeneID" id="75057155"/>
<organism evidence="2 3">
    <name type="scientific">Escherichia fergusonii</name>
    <dbReference type="NCBI Taxonomy" id="564"/>
    <lineage>
        <taxon>Bacteria</taxon>
        <taxon>Pseudomonadati</taxon>
        <taxon>Pseudomonadota</taxon>
        <taxon>Gammaproteobacteria</taxon>
        <taxon>Enterobacterales</taxon>
        <taxon>Enterobacteriaceae</taxon>
        <taxon>Escherichia</taxon>
    </lineage>
</organism>
<dbReference type="EMBL" id="CP055675">
    <property type="protein sequence ID" value="QLN00672.1"/>
    <property type="molecule type" value="Genomic_DNA"/>
</dbReference>
<gene>
    <name evidence="2" type="ORF">HVY52_12970</name>
</gene>
<dbReference type="InterPro" id="IPR007214">
    <property type="entry name" value="YbaK/aa-tRNA-synth-assoc-dom"/>
</dbReference>
<dbReference type="AlphaFoldDB" id="A0A7K4I305"/>
<dbReference type="RefSeq" id="WP_000141321.1">
    <property type="nucleotide sequence ID" value="NZ_BRYJ01000220.1"/>
</dbReference>
<accession>A0A7K4I305</accession>
<keyword evidence="2" id="KW-0436">Ligase</keyword>
<dbReference type="GO" id="GO:0002161">
    <property type="term" value="F:aminoacyl-tRNA deacylase activity"/>
    <property type="evidence" value="ECO:0007669"/>
    <property type="project" value="InterPro"/>
</dbReference>
<evidence type="ECO:0000313" key="2">
    <source>
        <dbReference type="EMBL" id="QLN00672.1"/>
    </source>
</evidence>
<dbReference type="Gene3D" id="3.90.960.10">
    <property type="entry name" value="YbaK/aminoacyl-tRNA synthetase-associated domain"/>
    <property type="match status" value="1"/>
</dbReference>
<evidence type="ECO:0000313" key="3">
    <source>
        <dbReference type="Proteomes" id="UP000510927"/>
    </source>
</evidence>
<reference evidence="2 3" key="1">
    <citation type="submission" date="2020-06" db="EMBL/GenBank/DDBJ databases">
        <title>REHAB project genomes.</title>
        <authorList>
            <person name="Shaw L.P."/>
        </authorList>
    </citation>
    <scope>NUCLEOTIDE SEQUENCE [LARGE SCALE GENOMIC DNA]</scope>
    <source>
        <strain evidence="2 3">RHB28-C13</strain>
    </source>
</reference>
<dbReference type="PANTHER" id="PTHR30411">
    <property type="entry name" value="CYTOPLASMIC PROTEIN"/>
    <property type="match status" value="1"/>
</dbReference>
<dbReference type="InterPro" id="IPR044786">
    <property type="entry name" value="PROXY"/>
</dbReference>
<sequence length="183" mass="19684">MTEVVKGMATHQRLIALLTQKDAQYRVVSHEAVGKCEAVSEIRGTALGQGAKALVCKVKGNGVKQHVLAILAADQQADLDQLAKHIGGLRASLASPAEVDALTGCVFGAIPPFSFHPELKLVADPLLFERFDEIAFNAGVLTKSVILNTADYLRIAQPELITFRKVQQSDLNFPVQESAPKAQ</sequence>
<dbReference type="OMA" id="AKAMLCT"/>
<dbReference type="InterPro" id="IPR036754">
    <property type="entry name" value="YbaK/aa-tRNA-synt-asso_dom_sf"/>
</dbReference>
<proteinExistence type="predicted"/>
<dbReference type="GO" id="GO:0004812">
    <property type="term" value="F:aminoacyl-tRNA ligase activity"/>
    <property type="evidence" value="ECO:0007669"/>
    <property type="project" value="UniProtKB-KW"/>
</dbReference>
<dbReference type="Proteomes" id="UP000510927">
    <property type="component" value="Chromosome"/>
</dbReference>
<protein>
    <submittedName>
        <fullName evidence="2">YbaK/prolyl-tRNA synthetase associated domain-containing protein</fullName>
    </submittedName>
</protein>
<dbReference type="Pfam" id="PF04073">
    <property type="entry name" value="tRNA_edit"/>
    <property type="match status" value="1"/>
</dbReference>